<evidence type="ECO:0000256" key="2">
    <source>
        <dbReference type="ARBA" id="ARBA00006391"/>
    </source>
</evidence>
<dbReference type="Proteomes" id="UP000507470">
    <property type="component" value="Unassembled WGS sequence"/>
</dbReference>
<feature type="domain" description="DEUBAD" evidence="12">
    <location>
        <begin position="285"/>
        <end position="395"/>
    </location>
</feature>
<comment type="subcellular location">
    <subcellularLocation>
        <location evidence="1">Nucleus</location>
    </subcellularLocation>
</comment>
<feature type="domain" description="HTH HARE-type" evidence="11">
    <location>
        <begin position="17"/>
        <end position="91"/>
    </location>
</feature>
<evidence type="ECO:0000256" key="9">
    <source>
        <dbReference type="ARBA" id="ARBA00023242"/>
    </source>
</evidence>
<name>A0A6J8DPR6_MYTCO</name>
<keyword evidence="9" id="KW-0539">Nucleus</keyword>
<dbReference type="InterPro" id="IPR028020">
    <property type="entry name" value="ASX_DEUBAD_dom"/>
</dbReference>
<evidence type="ECO:0000256" key="3">
    <source>
        <dbReference type="ARBA" id="ARBA00022491"/>
    </source>
</evidence>
<evidence type="ECO:0000313" key="14">
    <source>
        <dbReference type="Proteomes" id="UP000507470"/>
    </source>
</evidence>
<keyword evidence="6" id="KW-0862">Zinc</keyword>
<dbReference type="InterPro" id="IPR024811">
    <property type="entry name" value="ASX/ASX-like"/>
</dbReference>
<organism evidence="13 14">
    <name type="scientific">Mytilus coruscus</name>
    <name type="common">Sea mussel</name>
    <dbReference type="NCBI Taxonomy" id="42192"/>
    <lineage>
        <taxon>Eukaryota</taxon>
        <taxon>Metazoa</taxon>
        <taxon>Spiralia</taxon>
        <taxon>Lophotrochozoa</taxon>
        <taxon>Mollusca</taxon>
        <taxon>Bivalvia</taxon>
        <taxon>Autobranchia</taxon>
        <taxon>Pteriomorphia</taxon>
        <taxon>Mytilida</taxon>
        <taxon>Mytiloidea</taxon>
        <taxon>Mytilidae</taxon>
        <taxon>Mytilinae</taxon>
        <taxon>Mytilus</taxon>
    </lineage>
</organism>
<keyword evidence="3" id="KW-0678">Repressor</keyword>
<evidence type="ECO:0000256" key="7">
    <source>
        <dbReference type="ARBA" id="ARBA00023015"/>
    </source>
</evidence>
<proteinExistence type="inferred from homology"/>
<feature type="region of interest" description="Disordered" evidence="10">
    <location>
        <begin position="660"/>
        <end position="686"/>
    </location>
</feature>
<sequence length="1021" mass="112584">MQTDPNKDKQFKKKKSRTWIEAAKIVLEGNPQTPMNCKTILQRIKDDNLKDISGSVPLACLNSCLDTNSRGKDSVFYKVYGRSDVYGLRSDLPEGSEIISVKEEDEDIQITDSTFPDQKKENLVYVKLPIGITTIPLKDEEENEEDDDVGEMDLPPQINGENKNNTETTNLRRSIRQSLRQKKKKLEYPRIIIKPIQPPPKEEKKEEPKEEIIIDVTDDIPQQNGNQNSEDSETDSSQSQRPQTMREILAGIPGFSMRPRKRTKKLSHAAQIAQTKEGCIDLETPDSILVTTNLRTLIDRHTFDLLPPNYQYKLLQLLPECDRCIGKDSGMRLSCTAFNNEFFAKACQEWTQRLADGELTPENQGRLKQDEEREQSRLDPWKVKHFEPVWGKRRIKHDVPKADMPSPTSEVHPVVSRKPQIKKATIVANMLKQRSIFQTVNRFKDNHDSPGGLLLKVVHKEHKHEPHAVKRPVSPSIKQEDDIASVSPIKKAKTPPPIVTSSIGTYNHPIVITEVSEAISTKPQVSLLTSALTTSLSQPPIIKHTSLQASLSQPPRTTSILHNIPIIRPPAQTRTLAQIKVTNAVRTQGTRTLAQIKAQTKARVQMRNVQLSPQSDHSPIQSPPNRHIPNIMLGKKLSPVNLGSKSSNIPNIILAKKQSPVNKPVLQPGSKTPVKSSDQEKEELTKDGINLRRSMEICKNTGLSGINIKRSMEICQSVIQKTMAQFQSENPQQNAPEMCNINLKSQSPVKLVPLANHISASKLLLTTSSNLQTSSSVVNTSASNKQTSGAKEGGYVVSVTRVPSTTVTPASVVTVPGTNTKFLIPAGNTMTNQALMQLISSSQGLSTVSSSPARASSAPPINNVQIQNLVRSASVGLNESSAPLQPKTSVTDTTTLNLTQEQLNFLSKSGTVTTSGHKTPQILIQRPASANQISQSGDKQVTKIVVCSAAQLVQQLSAKHNTVKLSTQATSNQNIKVVPNNVSKDCACNLKAMIMCNKCGAFCHHDCIGSSRLCVNCLITT</sequence>
<dbReference type="GO" id="GO:0003677">
    <property type="term" value="F:DNA binding"/>
    <property type="evidence" value="ECO:0007669"/>
    <property type="project" value="InterPro"/>
</dbReference>
<feature type="compositionally biased region" description="Acidic residues" evidence="10">
    <location>
        <begin position="139"/>
        <end position="151"/>
    </location>
</feature>
<dbReference type="GO" id="GO:0008270">
    <property type="term" value="F:zinc ion binding"/>
    <property type="evidence" value="ECO:0007669"/>
    <property type="project" value="UniProtKB-KW"/>
</dbReference>
<comment type="similarity">
    <text evidence="2">Belongs to the Asx family.</text>
</comment>
<evidence type="ECO:0000256" key="10">
    <source>
        <dbReference type="SAM" id="MobiDB-lite"/>
    </source>
</evidence>
<dbReference type="PANTHER" id="PTHR13578:SF20">
    <property type="entry name" value="POLYCOMB PROTEIN ASX"/>
    <property type="match status" value="1"/>
</dbReference>
<dbReference type="InterPro" id="IPR007759">
    <property type="entry name" value="Asxl_HARE-HTH"/>
</dbReference>
<keyword evidence="5" id="KW-0863">Zinc-finger</keyword>
<dbReference type="PANTHER" id="PTHR13578">
    <property type="entry name" value="ADDITIONAL SEX COMBS LIKE PROTEIN ASXL"/>
    <property type="match status" value="1"/>
</dbReference>
<dbReference type="GO" id="GO:0003682">
    <property type="term" value="F:chromatin binding"/>
    <property type="evidence" value="ECO:0007669"/>
    <property type="project" value="TreeGrafter"/>
</dbReference>
<feature type="compositionally biased region" description="Basic and acidic residues" evidence="10">
    <location>
        <begin position="677"/>
        <end position="686"/>
    </location>
</feature>
<feature type="compositionally biased region" description="Low complexity" evidence="10">
    <location>
        <begin position="159"/>
        <end position="169"/>
    </location>
</feature>
<keyword evidence="7" id="KW-0805">Transcription regulation</keyword>
<dbReference type="OrthoDB" id="9348951at2759"/>
<dbReference type="EMBL" id="CACVKT020007647">
    <property type="protein sequence ID" value="CAC5409737.1"/>
    <property type="molecule type" value="Genomic_DNA"/>
</dbReference>
<dbReference type="Pfam" id="PF13922">
    <property type="entry name" value="PHD_3"/>
    <property type="match status" value="1"/>
</dbReference>
<evidence type="ECO:0000256" key="5">
    <source>
        <dbReference type="ARBA" id="ARBA00022771"/>
    </source>
</evidence>
<protein>
    <submittedName>
        <fullName evidence="13">ASXL</fullName>
    </submittedName>
</protein>
<evidence type="ECO:0000313" key="13">
    <source>
        <dbReference type="EMBL" id="CAC5409737.1"/>
    </source>
</evidence>
<dbReference type="InterPro" id="IPR044867">
    <property type="entry name" value="DEUBAD_dom"/>
</dbReference>
<feature type="compositionally biased region" description="Basic and acidic residues" evidence="10">
    <location>
        <begin position="200"/>
        <end position="209"/>
    </location>
</feature>
<dbReference type="GO" id="GO:0009887">
    <property type="term" value="P:animal organ morphogenesis"/>
    <property type="evidence" value="ECO:0007669"/>
    <property type="project" value="TreeGrafter"/>
</dbReference>
<evidence type="ECO:0000256" key="6">
    <source>
        <dbReference type="ARBA" id="ARBA00022833"/>
    </source>
</evidence>
<feature type="region of interest" description="Disordered" evidence="10">
    <location>
        <begin position="190"/>
        <end position="209"/>
    </location>
</feature>
<evidence type="ECO:0000259" key="12">
    <source>
        <dbReference type="PROSITE" id="PS51916"/>
    </source>
</evidence>
<accession>A0A6J8DPR6</accession>
<dbReference type="PROSITE" id="PS51913">
    <property type="entry name" value="HTH_HARE"/>
    <property type="match status" value="1"/>
</dbReference>
<dbReference type="PROSITE" id="PS51916">
    <property type="entry name" value="DEUBAD"/>
    <property type="match status" value="1"/>
</dbReference>
<dbReference type="InterPro" id="IPR026905">
    <property type="entry name" value="ASX-like_PHD"/>
</dbReference>
<feature type="region of interest" description="Disordered" evidence="10">
    <location>
        <begin position="214"/>
        <end position="242"/>
    </location>
</feature>
<feature type="compositionally biased region" description="Basic residues" evidence="10">
    <location>
        <begin position="173"/>
        <end position="183"/>
    </location>
</feature>
<keyword evidence="4" id="KW-0479">Metal-binding</keyword>
<dbReference type="GO" id="GO:0045944">
    <property type="term" value="P:positive regulation of transcription by RNA polymerase II"/>
    <property type="evidence" value="ECO:0007669"/>
    <property type="project" value="TreeGrafter"/>
</dbReference>
<dbReference type="GO" id="GO:0035517">
    <property type="term" value="C:PR-DUB complex"/>
    <property type="evidence" value="ECO:0007669"/>
    <property type="project" value="TreeGrafter"/>
</dbReference>
<feature type="region of interest" description="Disordered" evidence="10">
    <location>
        <begin position="137"/>
        <end position="183"/>
    </location>
</feature>
<evidence type="ECO:0000256" key="1">
    <source>
        <dbReference type="ARBA" id="ARBA00004123"/>
    </source>
</evidence>
<dbReference type="Pfam" id="PF05066">
    <property type="entry name" value="HARE-HTH"/>
    <property type="match status" value="1"/>
</dbReference>
<keyword evidence="8" id="KW-0804">Transcription</keyword>
<dbReference type="AlphaFoldDB" id="A0A6J8DPR6"/>
<evidence type="ECO:0000259" key="11">
    <source>
        <dbReference type="PROSITE" id="PS51913"/>
    </source>
</evidence>
<keyword evidence="14" id="KW-1185">Reference proteome</keyword>
<evidence type="ECO:0000256" key="4">
    <source>
        <dbReference type="ARBA" id="ARBA00022723"/>
    </source>
</evidence>
<evidence type="ECO:0000256" key="8">
    <source>
        <dbReference type="ARBA" id="ARBA00023163"/>
    </source>
</evidence>
<dbReference type="Pfam" id="PF13919">
    <property type="entry name" value="ASXH"/>
    <property type="match status" value="1"/>
</dbReference>
<gene>
    <name evidence="13" type="ORF">MCOR_42987</name>
</gene>
<reference evidence="13 14" key="1">
    <citation type="submission" date="2020-06" db="EMBL/GenBank/DDBJ databases">
        <authorList>
            <person name="Li R."/>
            <person name="Bekaert M."/>
        </authorList>
    </citation>
    <scope>NUCLEOTIDE SEQUENCE [LARGE SCALE GENOMIC DNA]</scope>
    <source>
        <strain evidence="14">wild</strain>
    </source>
</reference>